<dbReference type="STRING" id="706587.Desti_2826"/>
<evidence type="ECO:0000259" key="1">
    <source>
        <dbReference type="Pfam" id="PF01408"/>
    </source>
</evidence>
<dbReference type="Gene3D" id="3.30.360.10">
    <property type="entry name" value="Dihydrodipicolinate Reductase, domain 2"/>
    <property type="match status" value="1"/>
</dbReference>
<dbReference type="PATRIC" id="fig|706587.4.peg.3219"/>
<dbReference type="PANTHER" id="PTHR43377:SF1">
    <property type="entry name" value="BILIVERDIN REDUCTASE A"/>
    <property type="match status" value="1"/>
</dbReference>
<evidence type="ECO:0000259" key="2">
    <source>
        <dbReference type="Pfam" id="PF22725"/>
    </source>
</evidence>
<dbReference type="GO" id="GO:0000166">
    <property type="term" value="F:nucleotide binding"/>
    <property type="evidence" value="ECO:0007669"/>
    <property type="project" value="InterPro"/>
</dbReference>
<dbReference type="SUPFAM" id="SSF51735">
    <property type="entry name" value="NAD(P)-binding Rossmann-fold domains"/>
    <property type="match status" value="1"/>
</dbReference>
<evidence type="ECO:0000313" key="4">
    <source>
        <dbReference type="Proteomes" id="UP000006055"/>
    </source>
</evidence>
<evidence type="ECO:0000313" key="3">
    <source>
        <dbReference type="EMBL" id="AFM25496.1"/>
    </source>
</evidence>
<dbReference type="EMBL" id="CP003360">
    <property type="protein sequence ID" value="AFM25496.1"/>
    <property type="molecule type" value="Genomic_DNA"/>
</dbReference>
<dbReference type="eggNOG" id="COG0673">
    <property type="taxonomic scope" value="Bacteria"/>
</dbReference>
<dbReference type="SUPFAM" id="SSF55347">
    <property type="entry name" value="Glyceraldehyde-3-phosphate dehydrogenase-like, C-terminal domain"/>
    <property type="match status" value="1"/>
</dbReference>
<dbReference type="Gene3D" id="3.40.50.720">
    <property type="entry name" value="NAD(P)-binding Rossmann-like Domain"/>
    <property type="match status" value="1"/>
</dbReference>
<dbReference type="InterPro" id="IPR036291">
    <property type="entry name" value="NAD(P)-bd_dom_sf"/>
</dbReference>
<dbReference type="KEGG" id="dti:Desti_2826"/>
<dbReference type="InterPro" id="IPR055170">
    <property type="entry name" value="GFO_IDH_MocA-like_dom"/>
</dbReference>
<dbReference type="Pfam" id="PF01408">
    <property type="entry name" value="GFO_IDH_MocA"/>
    <property type="match status" value="1"/>
</dbReference>
<dbReference type="Proteomes" id="UP000006055">
    <property type="component" value="Chromosome"/>
</dbReference>
<accession>I4C7F5</accession>
<dbReference type="PANTHER" id="PTHR43377">
    <property type="entry name" value="BILIVERDIN REDUCTASE A"/>
    <property type="match status" value="1"/>
</dbReference>
<dbReference type="HOGENOM" id="CLU_023194_10_1_7"/>
<sequence length="340" mass="38031">MNEDHSPAIRHAKILVAGSGSIGRRHMRNLHGLGAERLFAVDPDPERLVPVKEELGVIDFSDYSDALEKVRPDVVFVCSPPVYHVQQTREALQAGAHVFVEKPLSHDFKHVDDLILEAKNSHHIVQVGYNLRFHPGFRETARLLSEGHIGRVLYASAHVAQYLPDWRPWQDYRLSYTARKELGGGIILDASHEIDYIIDLLKKPVAVACMAGTVGDLQVDVEDCATILLRFSSGAQADIHMDFLQRDYARSCRLVGEKGTIIWDYGAAQVRLFRSDSEQWQTIEVSCDPNDMYVEEVRDFLACILQGRNPLVGLEQAALVLKTALAAKSAAEKGIMEKLQ</sequence>
<name>I4C7F5_DESTA</name>
<keyword evidence="4" id="KW-1185">Reference proteome</keyword>
<organism evidence="3 4">
    <name type="scientific">Desulfomonile tiedjei (strain ATCC 49306 / DSM 6799 / DCB-1)</name>
    <dbReference type="NCBI Taxonomy" id="706587"/>
    <lineage>
        <taxon>Bacteria</taxon>
        <taxon>Pseudomonadati</taxon>
        <taxon>Thermodesulfobacteriota</taxon>
        <taxon>Desulfomonilia</taxon>
        <taxon>Desulfomonilales</taxon>
        <taxon>Desulfomonilaceae</taxon>
        <taxon>Desulfomonile</taxon>
    </lineage>
</organism>
<reference evidence="4" key="1">
    <citation type="submission" date="2012-06" db="EMBL/GenBank/DDBJ databases">
        <title>Complete sequence of chromosome of Desulfomonile tiedjei DSM 6799.</title>
        <authorList>
            <person name="Lucas S."/>
            <person name="Copeland A."/>
            <person name="Lapidus A."/>
            <person name="Glavina del Rio T."/>
            <person name="Dalin E."/>
            <person name="Tice H."/>
            <person name="Bruce D."/>
            <person name="Goodwin L."/>
            <person name="Pitluck S."/>
            <person name="Peters L."/>
            <person name="Ovchinnikova G."/>
            <person name="Zeytun A."/>
            <person name="Lu M."/>
            <person name="Kyrpides N."/>
            <person name="Mavromatis K."/>
            <person name="Ivanova N."/>
            <person name="Brettin T."/>
            <person name="Detter J.C."/>
            <person name="Han C."/>
            <person name="Larimer F."/>
            <person name="Land M."/>
            <person name="Hauser L."/>
            <person name="Markowitz V."/>
            <person name="Cheng J.-F."/>
            <person name="Hugenholtz P."/>
            <person name="Woyke T."/>
            <person name="Wu D."/>
            <person name="Spring S."/>
            <person name="Schroeder M."/>
            <person name="Brambilla E."/>
            <person name="Klenk H.-P."/>
            <person name="Eisen J.A."/>
        </authorList>
    </citation>
    <scope>NUCLEOTIDE SEQUENCE [LARGE SCALE GENOMIC DNA]</scope>
    <source>
        <strain evidence="4">ATCC 49306 / DSM 6799 / DCB-1</strain>
    </source>
</reference>
<gene>
    <name evidence="3" type="ordered locus">Desti_2826</name>
</gene>
<protein>
    <submittedName>
        <fullName evidence="3">Putative dehydrogenase</fullName>
    </submittedName>
</protein>
<dbReference type="InterPro" id="IPR051450">
    <property type="entry name" value="Gfo/Idh/MocA_Oxidoreductases"/>
</dbReference>
<dbReference type="Pfam" id="PF22725">
    <property type="entry name" value="GFO_IDH_MocA_C3"/>
    <property type="match status" value="1"/>
</dbReference>
<proteinExistence type="predicted"/>
<dbReference type="RefSeq" id="WP_014810635.1">
    <property type="nucleotide sequence ID" value="NC_018025.1"/>
</dbReference>
<dbReference type="OrthoDB" id="9782091at2"/>
<dbReference type="InterPro" id="IPR000683">
    <property type="entry name" value="Gfo/Idh/MocA-like_OxRdtase_N"/>
</dbReference>
<dbReference type="AlphaFoldDB" id="I4C7F5"/>
<feature type="domain" description="GFO/IDH/MocA-like oxidoreductase" evidence="2">
    <location>
        <begin position="137"/>
        <end position="261"/>
    </location>
</feature>
<feature type="domain" description="Gfo/Idh/MocA-like oxidoreductase N-terminal" evidence="1">
    <location>
        <begin position="13"/>
        <end position="129"/>
    </location>
</feature>